<dbReference type="InterPro" id="IPR041931">
    <property type="entry name" value="DNA_pol3_alpha_thumb_dom"/>
</dbReference>
<organism evidence="9 10">
    <name type="scientific">Fundicoccus culcitae</name>
    <dbReference type="NCBI Taxonomy" id="2969821"/>
    <lineage>
        <taxon>Bacteria</taxon>
        <taxon>Bacillati</taxon>
        <taxon>Bacillota</taxon>
        <taxon>Bacilli</taxon>
        <taxon>Lactobacillales</taxon>
        <taxon>Aerococcaceae</taxon>
        <taxon>Fundicoccus</taxon>
    </lineage>
</organism>
<dbReference type="EC" id="2.7.7.7" evidence="1"/>
<evidence type="ECO:0000256" key="5">
    <source>
        <dbReference type="ARBA" id="ARBA00022932"/>
    </source>
</evidence>
<dbReference type="CDD" id="cd04485">
    <property type="entry name" value="DnaE_OBF"/>
    <property type="match status" value="1"/>
</dbReference>
<comment type="catalytic activity">
    <reaction evidence="7">
        <text>DNA(n) + a 2'-deoxyribonucleoside 5'-triphosphate = DNA(n+1) + diphosphate</text>
        <dbReference type="Rhea" id="RHEA:22508"/>
        <dbReference type="Rhea" id="RHEA-COMP:17339"/>
        <dbReference type="Rhea" id="RHEA-COMP:17340"/>
        <dbReference type="ChEBI" id="CHEBI:33019"/>
        <dbReference type="ChEBI" id="CHEBI:61560"/>
        <dbReference type="ChEBI" id="CHEBI:173112"/>
        <dbReference type="EC" id="2.7.7.7"/>
    </reaction>
</comment>
<keyword evidence="3" id="KW-0548">Nucleotidyltransferase</keyword>
<reference evidence="9 10" key="1">
    <citation type="submission" date="2022-08" db="EMBL/GenBank/DDBJ databases">
        <title>Aerococcaceae sp. nov isolated from spoiled eye mask.</title>
        <authorList>
            <person name="Zhou G."/>
            <person name="Xie X.-B."/>
            <person name="Shi Q.-S."/>
            <person name="Wang Y.-S."/>
            <person name="Wen X."/>
            <person name="Peng H."/>
            <person name="Yang X.-J."/>
            <person name="Tao H.-B."/>
            <person name="Huang X.-M."/>
        </authorList>
    </citation>
    <scope>NUCLEOTIDE SEQUENCE [LARGE SCALE GENOMIC DNA]</scope>
    <source>
        <strain evidence="10">DM20194951</strain>
    </source>
</reference>
<evidence type="ECO:0000256" key="6">
    <source>
        <dbReference type="ARBA" id="ARBA00026073"/>
    </source>
</evidence>
<evidence type="ECO:0000256" key="3">
    <source>
        <dbReference type="ARBA" id="ARBA00022695"/>
    </source>
</evidence>
<proteinExistence type="predicted"/>
<dbReference type="InterPro" id="IPR016195">
    <property type="entry name" value="Pol/histidinol_Pase-like"/>
</dbReference>
<dbReference type="Pfam" id="PF14579">
    <property type="entry name" value="HHH_6"/>
    <property type="match status" value="1"/>
</dbReference>
<dbReference type="Pfam" id="PF17657">
    <property type="entry name" value="DNA_pol3_finger"/>
    <property type="match status" value="1"/>
</dbReference>
<dbReference type="SMART" id="SM00481">
    <property type="entry name" value="POLIIIAc"/>
    <property type="match status" value="1"/>
</dbReference>
<dbReference type="InterPro" id="IPR004805">
    <property type="entry name" value="DnaE2/DnaE/PolC"/>
</dbReference>
<dbReference type="InterPro" id="IPR040982">
    <property type="entry name" value="DNA_pol3_finger"/>
</dbReference>
<sequence>MLLNVHTVFTLLKSSLKIEEYVHTAKDYGYSSIGIADVNVLHGVFTFYQQTIKQGLKPLIGMTLQMPGFYDSSQNYAVLLYAKSIVGYQHLIKISRLVNQTNDSQKQLWDYFEHEAEDLVLISLGKKSELEQALIHDDIALAEDVLSRWVTLVGKENIYIGVSAYPYNELEIQVVSQFADQHQIPMVIGQEVNTLHSDQAFSLKVLEAIGNNESVDRTLMNMQSGTYLYTFSDLQELYQAKGLGFCVENSQRLVDQLNVVFPKNTSYLPRFKAPEPLNADQYLRQLTFQQLEKLGLSESQEYIDRLNYELDTIKQMGFSDYFLIVWEIVGYCHENNIRIGPGRGSAAGSLVSYLLTITALDPIKYDLLFERFLNPERYNMPDIDIDIIDSKRDQVLKFLAERYGYNRVAQISTFGTFGAKSAIRDVLRVLDYDSQSLKRWSNAIPNELNINLEKAYASSSQLRELVNQNAENQQVFQLAKTIEGIPRHISTHAAAVIINDFNLDEIIPVIDRNDQLMLTQFTMYDIEEIGLLKMDFLGLRNLQVLDEILQHVKINHPDFDIEAIPLDDADTFAIFSQARTNGVFQFESNGMKNVLRQLKPDNFEDIVAVNALFRPGPMKQITHFINRKHGKERYDYIHPMLEPILAKTYGIIVYQEQVMQVCQTMAGFTLGEADILRRAMGKKQEDVMSEKRQAFIEGSLKRGVSQSVAEKTYAYIYEFASYGFNRSHAVVYSYLAYQLAYLKAHYPVEFYLAILNTGKADLNYLHEARQVTGKIHGIDINQSQVGFSMVNQQLQLGFESIKHIPRDWINAILEERNYGGPFKDFIQFLRRIPNKYLQIKYIEPLILTGAFDNLGYNRKTLKENLDSLIKNVQFSGGNISLFNELEPKIIWQEEYSFLELINIEKEWLGFSTLGHPIDNYADWFKQSDFTPIEQISLFKKRDHIKTIGLIESIRLIQTKNNEPMAFVVIGNEVQSITMVVFPNVWQKSNYLLKVNNLIQVTASVDVDKKDELVIIANQIQSMENQNEHIEKKAYQACYIRLNRMGDQTQQIEWIKRIASQNPGPCRIIVSIASDNHWELASQFKISYSFKVQEQLKQHFGYKNVVFK</sequence>
<dbReference type="Pfam" id="PF07733">
    <property type="entry name" value="DNA_pol3_alpha"/>
    <property type="match status" value="1"/>
</dbReference>
<dbReference type="Gene3D" id="1.10.150.870">
    <property type="match status" value="1"/>
</dbReference>
<evidence type="ECO:0000313" key="9">
    <source>
        <dbReference type="EMBL" id="UUX34556.1"/>
    </source>
</evidence>
<evidence type="ECO:0000256" key="2">
    <source>
        <dbReference type="ARBA" id="ARBA00022679"/>
    </source>
</evidence>
<protein>
    <recommendedName>
        <fullName evidence="1">DNA-directed DNA polymerase</fullName>
        <ecNumber evidence="1">2.7.7.7</ecNumber>
    </recommendedName>
</protein>
<evidence type="ECO:0000256" key="7">
    <source>
        <dbReference type="ARBA" id="ARBA00049244"/>
    </source>
</evidence>
<dbReference type="NCBIfam" id="TIGR00594">
    <property type="entry name" value="polc"/>
    <property type="match status" value="1"/>
</dbReference>
<name>A0ABY5P742_9LACT</name>
<dbReference type="PANTHER" id="PTHR32294:SF0">
    <property type="entry name" value="DNA POLYMERASE III SUBUNIT ALPHA"/>
    <property type="match status" value="1"/>
</dbReference>
<comment type="subunit">
    <text evidence="6">DNA polymerase III contains a core (composed of alpha, epsilon and theta chains) that associates with a tau subunit. This core dimerizes to form the POLIII' complex. PolIII' associates with the gamma complex (composed of gamma, delta, delta', psi and chi chains) and with the beta chain to form the complete DNA polymerase III complex.</text>
</comment>
<dbReference type="PANTHER" id="PTHR32294">
    <property type="entry name" value="DNA POLYMERASE III SUBUNIT ALPHA"/>
    <property type="match status" value="1"/>
</dbReference>
<dbReference type="SUPFAM" id="SSF89550">
    <property type="entry name" value="PHP domain-like"/>
    <property type="match status" value="1"/>
</dbReference>
<dbReference type="Pfam" id="PF02811">
    <property type="entry name" value="PHP"/>
    <property type="match status" value="1"/>
</dbReference>
<keyword evidence="4" id="KW-0235">DNA replication</keyword>
<keyword evidence="5" id="KW-0239">DNA-directed DNA polymerase</keyword>
<dbReference type="Proteomes" id="UP001315967">
    <property type="component" value="Chromosome"/>
</dbReference>
<dbReference type="Gene3D" id="3.20.20.140">
    <property type="entry name" value="Metal-dependent hydrolases"/>
    <property type="match status" value="1"/>
</dbReference>
<gene>
    <name evidence="9" type="ORF">NRE15_02585</name>
</gene>
<feature type="domain" description="Polymerase/histidinol phosphatase N-terminal" evidence="8">
    <location>
        <begin position="1"/>
        <end position="68"/>
    </location>
</feature>
<keyword evidence="2" id="KW-0808">Transferase</keyword>
<evidence type="ECO:0000259" key="8">
    <source>
        <dbReference type="SMART" id="SM00481"/>
    </source>
</evidence>
<dbReference type="InterPro" id="IPR003141">
    <property type="entry name" value="Pol/His_phosphatase_N"/>
</dbReference>
<dbReference type="Gene3D" id="1.10.10.1600">
    <property type="entry name" value="Bacterial DNA polymerase III alpha subunit, thumb domain"/>
    <property type="match status" value="1"/>
</dbReference>
<evidence type="ECO:0000313" key="10">
    <source>
        <dbReference type="Proteomes" id="UP001315967"/>
    </source>
</evidence>
<dbReference type="EMBL" id="CP102453">
    <property type="protein sequence ID" value="UUX34556.1"/>
    <property type="molecule type" value="Genomic_DNA"/>
</dbReference>
<evidence type="ECO:0000256" key="1">
    <source>
        <dbReference type="ARBA" id="ARBA00012417"/>
    </source>
</evidence>
<dbReference type="CDD" id="cd07431">
    <property type="entry name" value="PHP_PolIIIA"/>
    <property type="match status" value="1"/>
</dbReference>
<dbReference type="InterPro" id="IPR004013">
    <property type="entry name" value="PHP_dom"/>
</dbReference>
<keyword evidence="10" id="KW-1185">Reference proteome</keyword>
<dbReference type="InterPro" id="IPR011708">
    <property type="entry name" value="DNA_pol3_alpha_NTPase_dom"/>
</dbReference>
<dbReference type="RefSeq" id="WP_313794056.1">
    <property type="nucleotide sequence ID" value="NZ_CP102453.1"/>
</dbReference>
<accession>A0ABY5P742</accession>
<dbReference type="InterPro" id="IPR029460">
    <property type="entry name" value="DNAPol_HHH"/>
</dbReference>
<evidence type="ECO:0000256" key="4">
    <source>
        <dbReference type="ARBA" id="ARBA00022705"/>
    </source>
</evidence>